<evidence type="ECO:0000256" key="1">
    <source>
        <dbReference type="SAM" id="MobiDB-lite"/>
    </source>
</evidence>
<reference evidence="3" key="1">
    <citation type="journal article" date="2019" name="Int. J. Syst. Evol. Microbiol.">
        <title>The Global Catalogue of Microorganisms (GCM) 10K type strain sequencing project: providing services to taxonomists for standard genome sequencing and annotation.</title>
        <authorList>
            <consortium name="The Broad Institute Genomics Platform"/>
            <consortium name="The Broad Institute Genome Sequencing Center for Infectious Disease"/>
            <person name="Wu L."/>
            <person name="Ma J."/>
        </authorList>
    </citation>
    <scope>NUCLEOTIDE SEQUENCE [LARGE SCALE GENOMIC DNA]</scope>
    <source>
        <strain evidence="3">NBRC 112299</strain>
    </source>
</reference>
<proteinExistence type="predicted"/>
<evidence type="ECO:0008006" key="4">
    <source>
        <dbReference type="Google" id="ProtNLM"/>
    </source>
</evidence>
<feature type="compositionally biased region" description="Low complexity" evidence="1">
    <location>
        <begin position="22"/>
        <end position="40"/>
    </location>
</feature>
<gene>
    <name evidence="2" type="ORF">GCM10025876_20760</name>
</gene>
<evidence type="ECO:0000313" key="3">
    <source>
        <dbReference type="Proteomes" id="UP001157125"/>
    </source>
</evidence>
<feature type="region of interest" description="Disordered" evidence="1">
    <location>
        <begin position="20"/>
        <end position="42"/>
    </location>
</feature>
<protein>
    <recommendedName>
        <fullName evidence="4">Lipoprotein</fullName>
    </recommendedName>
</protein>
<accession>A0ABQ6IGK6</accession>
<name>A0ABQ6IGK6_9MICO</name>
<evidence type="ECO:0000313" key="2">
    <source>
        <dbReference type="EMBL" id="GMA35872.1"/>
    </source>
</evidence>
<dbReference type="Proteomes" id="UP001157125">
    <property type="component" value="Unassembled WGS sequence"/>
</dbReference>
<dbReference type="EMBL" id="BSUN01000001">
    <property type="protein sequence ID" value="GMA35872.1"/>
    <property type="molecule type" value="Genomic_DNA"/>
</dbReference>
<comment type="caution">
    <text evidence="2">The sequence shown here is derived from an EMBL/GenBank/DDBJ whole genome shotgun (WGS) entry which is preliminary data.</text>
</comment>
<keyword evidence="3" id="KW-1185">Reference proteome</keyword>
<sequence>MGWGVSVLTLTLLAACSGDGGTAVTPTPTQTAAPGPEAPTIAPTGTIVRQRTLEADRKVEVRVTATSEPRGIVASVSMTSPYFTSSGTVPTNVLLINGDDARLRVPLGEPVCPAGNGDTIATVDVRAKDGTALTATEVVLEDTALAEINAEECAMKVATDAAQPGFATSPDLWTLDGDALSTVVTLTRGSSDAAATLTLLRGNVIFSLEPAQDAVPVTLEPAQASATVPVTIRASRCDAHAFAESKKTYVFPAWIEVDGEEIAVEYRAEGTAQERLHALFTACGKANDSTGIGGQ</sequence>
<organism evidence="2 3">
    <name type="scientific">Demequina litorisediminis</name>
    <dbReference type="NCBI Taxonomy" id="1849022"/>
    <lineage>
        <taxon>Bacteria</taxon>
        <taxon>Bacillati</taxon>
        <taxon>Actinomycetota</taxon>
        <taxon>Actinomycetes</taxon>
        <taxon>Micrococcales</taxon>
        <taxon>Demequinaceae</taxon>
        <taxon>Demequina</taxon>
    </lineage>
</organism>